<dbReference type="InterPro" id="IPR033985">
    <property type="entry name" value="SusD-like_N"/>
</dbReference>
<organism evidence="8 9">
    <name type="scientific">Sphingobacterium yanglingense</name>
    <dbReference type="NCBI Taxonomy" id="1437280"/>
    <lineage>
        <taxon>Bacteria</taxon>
        <taxon>Pseudomonadati</taxon>
        <taxon>Bacteroidota</taxon>
        <taxon>Sphingobacteriia</taxon>
        <taxon>Sphingobacteriales</taxon>
        <taxon>Sphingobacteriaceae</taxon>
        <taxon>Sphingobacterium</taxon>
    </lineage>
</organism>
<evidence type="ECO:0000259" key="7">
    <source>
        <dbReference type="Pfam" id="PF14322"/>
    </source>
</evidence>
<proteinExistence type="inferred from homology"/>
<dbReference type="Gene3D" id="1.25.40.390">
    <property type="match status" value="1"/>
</dbReference>
<evidence type="ECO:0000256" key="1">
    <source>
        <dbReference type="ARBA" id="ARBA00004442"/>
    </source>
</evidence>
<dbReference type="EMBL" id="SNYV01000020">
    <property type="protein sequence ID" value="TDQ72246.1"/>
    <property type="molecule type" value="Genomic_DNA"/>
</dbReference>
<name>A0A4V3DCI8_9SPHI</name>
<evidence type="ECO:0000256" key="4">
    <source>
        <dbReference type="ARBA" id="ARBA00023136"/>
    </source>
</evidence>
<reference evidence="8 9" key="1">
    <citation type="submission" date="2019-03" db="EMBL/GenBank/DDBJ databases">
        <title>Genomic Encyclopedia of Archaeal and Bacterial Type Strains, Phase II (KMG-II): from individual species to whole genera.</title>
        <authorList>
            <person name="Goeker M."/>
        </authorList>
    </citation>
    <scope>NUCLEOTIDE SEQUENCE [LARGE SCALE GENOMIC DNA]</scope>
    <source>
        <strain evidence="8 9">DSM 28353</strain>
    </source>
</reference>
<dbReference type="InterPro" id="IPR011990">
    <property type="entry name" value="TPR-like_helical_dom_sf"/>
</dbReference>
<evidence type="ECO:0000256" key="5">
    <source>
        <dbReference type="ARBA" id="ARBA00023237"/>
    </source>
</evidence>
<feature type="domain" description="RagB/SusD" evidence="6">
    <location>
        <begin position="353"/>
        <end position="431"/>
    </location>
</feature>
<dbReference type="Pfam" id="PF14322">
    <property type="entry name" value="SusD-like_3"/>
    <property type="match status" value="1"/>
</dbReference>
<comment type="similarity">
    <text evidence="2">Belongs to the SusD family.</text>
</comment>
<dbReference type="InterPro" id="IPR012944">
    <property type="entry name" value="SusD_RagB_dom"/>
</dbReference>
<protein>
    <submittedName>
        <fullName evidence="8">SusD-like starch-binding protein associating with outer membrane</fullName>
    </submittedName>
</protein>
<dbReference type="AlphaFoldDB" id="A0A4V3DCI8"/>
<evidence type="ECO:0000256" key="2">
    <source>
        <dbReference type="ARBA" id="ARBA00006275"/>
    </source>
</evidence>
<keyword evidence="4" id="KW-0472">Membrane</keyword>
<comment type="subcellular location">
    <subcellularLocation>
        <location evidence="1">Cell outer membrane</location>
    </subcellularLocation>
</comment>
<gene>
    <name evidence="8" type="ORF">CLV99_4709</name>
</gene>
<accession>A0A4V3DCI8</accession>
<sequence length="481" mass="54310">MKTSFLKIKTIGIASLLCLSLSCSKEFLEITPKGKLIAKSVADYDLLLSNLDLLNMYTDAQVLMGDEVSAIEPFFSGAELRTQRLFRWDDVVYEPDEDAPEMGVPMNNIYLFNKIISEIDKATGGTEEKKKAILAEARAGRAWTYHLLINYYGKPYDASTAATDLGIPIIKNADVTKTEFNRACVQEVYDFIVEDLTASIPDLPDGPYHRFRMSKPTAEALLGKVYIEMGKFEEAERALSASLRKIASAQIPVNLYDYNLTFAPDGEFMPIGLFGPEYPSTSDNAENLFAKQFINNWAFTDSEIVITPETKDLYTSTDLRLNFYANAAFMGDTYPNGLHRRIGPIATQMGMLLSDIYLMRAECLARLGKLSESIADVEFLRKHRMAQQYAAVPSSVGNNQENLVRFILEERIREFAGQGYRWYDMRRLSVDPIYQSTVGYNHILYEASGQVGKTFTLKPERLVLRFPEKLMIQNPGMNNNP</sequence>
<keyword evidence="3" id="KW-0732">Signal</keyword>
<dbReference type="OrthoDB" id="697229at2"/>
<dbReference type="GO" id="GO:0009279">
    <property type="term" value="C:cell outer membrane"/>
    <property type="evidence" value="ECO:0007669"/>
    <property type="project" value="UniProtKB-SubCell"/>
</dbReference>
<evidence type="ECO:0000313" key="9">
    <source>
        <dbReference type="Proteomes" id="UP000295292"/>
    </source>
</evidence>
<dbReference type="Proteomes" id="UP000295292">
    <property type="component" value="Unassembled WGS sequence"/>
</dbReference>
<keyword evidence="5" id="KW-0998">Cell outer membrane</keyword>
<comment type="caution">
    <text evidence="8">The sequence shown here is derived from an EMBL/GenBank/DDBJ whole genome shotgun (WGS) entry which is preliminary data.</text>
</comment>
<evidence type="ECO:0000259" key="6">
    <source>
        <dbReference type="Pfam" id="PF07980"/>
    </source>
</evidence>
<dbReference type="PROSITE" id="PS51257">
    <property type="entry name" value="PROKAR_LIPOPROTEIN"/>
    <property type="match status" value="1"/>
</dbReference>
<dbReference type="SUPFAM" id="SSF48452">
    <property type="entry name" value="TPR-like"/>
    <property type="match status" value="1"/>
</dbReference>
<evidence type="ECO:0000256" key="3">
    <source>
        <dbReference type="ARBA" id="ARBA00022729"/>
    </source>
</evidence>
<dbReference type="RefSeq" id="WP_133586835.1">
    <property type="nucleotide sequence ID" value="NZ_SNYV01000020.1"/>
</dbReference>
<feature type="domain" description="SusD-like N-terminal" evidence="7">
    <location>
        <begin position="108"/>
        <end position="226"/>
    </location>
</feature>
<dbReference type="Pfam" id="PF07980">
    <property type="entry name" value="SusD_RagB"/>
    <property type="match status" value="1"/>
</dbReference>
<keyword evidence="9" id="KW-1185">Reference proteome</keyword>
<evidence type="ECO:0000313" key="8">
    <source>
        <dbReference type="EMBL" id="TDQ72246.1"/>
    </source>
</evidence>